<reference evidence="1 2" key="1">
    <citation type="submission" date="2021-06" db="EMBL/GenBank/DDBJ databases">
        <title>Genome sequence of Babesia caballi.</title>
        <authorList>
            <person name="Yamagishi J."/>
            <person name="Kidaka T."/>
            <person name="Ochi A."/>
        </authorList>
    </citation>
    <scope>NUCLEOTIDE SEQUENCE [LARGE SCALE GENOMIC DNA]</scope>
    <source>
        <strain evidence="1">USDA-D6B2</strain>
    </source>
</reference>
<evidence type="ECO:0000313" key="2">
    <source>
        <dbReference type="Proteomes" id="UP001497744"/>
    </source>
</evidence>
<keyword evidence="2" id="KW-1185">Reference proteome</keyword>
<gene>
    <name evidence="1" type="ORF">BcabD6B2_54220</name>
</gene>
<comment type="caution">
    <text evidence="1">The sequence shown here is derived from an EMBL/GenBank/DDBJ whole genome shotgun (WGS) entry which is preliminary data.</text>
</comment>
<protein>
    <recommendedName>
        <fullName evidence="3">Response regulatory domain-containing protein</fullName>
    </recommendedName>
</protein>
<evidence type="ECO:0000313" key="1">
    <source>
        <dbReference type="EMBL" id="GIX65986.1"/>
    </source>
</evidence>
<accession>A0AAV4M0J6</accession>
<sequence>MGADDLLKKPPQNLKEAIDWILWFWDYGGHGSGMGNYTKLANALNTLSEFQDAKNQALGRIEPSCVINTLANKLRDFVGHMSQGGTEFSGHGIIKKGNTYTSKYQDATWNGSESDTDMARIFLCASAMAFWGLSFLYWRCKQTPGGWATDRFTDSQKGLQNFMSNMGYELAYLNKSTTGQEIAKLLEDG</sequence>
<dbReference type="RefSeq" id="XP_067718055.1">
    <property type="nucleotide sequence ID" value="XM_067861954.1"/>
</dbReference>
<proteinExistence type="predicted"/>
<organism evidence="1 2">
    <name type="scientific">Babesia caballi</name>
    <dbReference type="NCBI Taxonomy" id="5871"/>
    <lineage>
        <taxon>Eukaryota</taxon>
        <taxon>Sar</taxon>
        <taxon>Alveolata</taxon>
        <taxon>Apicomplexa</taxon>
        <taxon>Aconoidasida</taxon>
        <taxon>Piroplasmida</taxon>
        <taxon>Babesiidae</taxon>
        <taxon>Babesia</taxon>
    </lineage>
</organism>
<dbReference type="EMBL" id="BPLF01000006">
    <property type="protein sequence ID" value="GIX65986.1"/>
    <property type="molecule type" value="Genomic_DNA"/>
</dbReference>
<evidence type="ECO:0008006" key="3">
    <source>
        <dbReference type="Google" id="ProtNLM"/>
    </source>
</evidence>
<dbReference type="Proteomes" id="UP001497744">
    <property type="component" value="Unassembled WGS sequence"/>
</dbReference>
<name>A0AAV4M0J6_BABCB</name>
<dbReference type="AlphaFoldDB" id="A0AAV4M0J6"/>
<dbReference type="GeneID" id="94197467"/>